<dbReference type="Gene3D" id="3.40.50.10140">
    <property type="entry name" value="Toll/interleukin-1 receptor homology (TIR) domain"/>
    <property type="match status" value="1"/>
</dbReference>
<proteinExistence type="predicted"/>
<gene>
    <name evidence="2" type="ORF">J2S66_002076</name>
</gene>
<organism evidence="2 3">
    <name type="scientific">Saccharothrix longispora</name>
    <dbReference type="NCBI Taxonomy" id="33920"/>
    <lineage>
        <taxon>Bacteria</taxon>
        <taxon>Bacillati</taxon>
        <taxon>Actinomycetota</taxon>
        <taxon>Actinomycetes</taxon>
        <taxon>Pseudonocardiales</taxon>
        <taxon>Pseudonocardiaceae</taxon>
        <taxon>Saccharothrix</taxon>
    </lineage>
</organism>
<comment type="caution">
    <text evidence="2">The sequence shown here is derived from an EMBL/GenBank/DDBJ whole genome shotgun (WGS) entry which is preliminary data.</text>
</comment>
<name>A0ABU1PSR6_9PSEU</name>
<reference evidence="2 3" key="1">
    <citation type="submission" date="2023-07" db="EMBL/GenBank/DDBJ databases">
        <title>Sequencing the genomes of 1000 actinobacteria strains.</title>
        <authorList>
            <person name="Klenk H.-P."/>
        </authorList>
    </citation>
    <scope>NUCLEOTIDE SEQUENCE [LARGE SCALE GENOMIC DNA]</scope>
    <source>
        <strain evidence="2 3">DSM 43749</strain>
    </source>
</reference>
<evidence type="ECO:0000313" key="3">
    <source>
        <dbReference type="Proteomes" id="UP001268819"/>
    </source>
</evidence>
<dbReference type="SUPFAM" id="SSF52200">
    <property type="entry name" value="Toll/Interleukin receptor TIR domain"/>
    <property type="match status" value="1"/>
</dbReference>
<dbReference type="RefSeq" id="WP_310306618.1">
    <property type="nucleotide sequence ID" value="NZ_BAAAXB010000001.1"/>
</dbReference>
<dbReference type="Proteomes" id="UP001268819">
    <property type="component" value="Unassembled WGS sequence"/>
</dbReference>
<evidence type="ECO:0000313" key="2">
    <source>
        <dbReference type="EMBL" id="MDR6593692.1"/>
    </source>
</evidence>
<dbReference type="EMBL" id="JAVDSG010000001">
    <property type="protein sequence ID" value="MDR6593692.1"/>
    <property type="molecule type" value="Genomic_DNA"/>
</dbReference>
<keyword evidence="3" id="KW-1185">Reference proteome</keyword>
<dbReference type="PROSITE" id="PS50104">
    <property type="entry name" value="TIR"/>
    <property type="match status" value="1"/>
</dbReference>
<feature type="domain" description="TIR" evidence="1">
    <location>
        <begin position="6"/>
        <end position="150"/>
    </location>
</feature>
<evidence type="ECO:0000259" key="1">
    <source>
        <dbReference type="PROSITE" id="PS50104"/>
    </source>
</evidence>
<dbReference type="InterPro" id="IPR035897">
    <property type="entry name" value="Toll_tir_struct_dom_sf"/>
</dbReference>
<sequence length="159" mass="17555">MAAERRPGHVFLSYVREDSERVDRLQRALEAEDVPVWRDIGSLWPGQDWKLEIADAIGHGSFAFLACFSEHSAARGRSYQNEELVLAVEQMRLRRPGQPWLIPVRFAPVALPAFPLGAGRLLSDLHGVDLFGGDDEVRVGRLVGAVKSILLAQAATAND</sequence>
<dbReference type="InterPro" id="IPR000157">
    <property type="entry name" value="TIR_dom"/>
</dbReference>
<accession>A0ABU1PSR6</accession>
<dbReference type="Pfam" id="PF13676">
    <property type="entry name" value="TIR_2"/>
    <property type="match status" value="1"/>
</dbReference>
<protein>
    <recommendedName>
        <fullName evidence="1">TIR domain-containing protein</fullName>
    </recommendedName>
</protein>